<dbReference type="Proteomes" id="UP000197424">
    <property type="component" value="Chromosome"/>
</dbReference>
<reference evidence="3" key="1">
    <citation type="submission" date="2017-06" db="EMBL/GenBank/DDBJ databases">
        <title>Whole genome sequence of Laribacter hongkongensis LHGZ1.</title>
        <authorList>
            <person name="Chen D."/>
            <person name="Wu H."/>
            <person name="Chen J."/>
        </authorList>
    </citation>
    <scope>NUCLEOTIDE SEQUENCE [LARGE SCALE GENOMIC DNA]</scope>
    <source>
        <strain evidence="3">LHGZ1</strain>
    </source>
</reference>
<feature type="region of interest" description="Disordered" evidence="1">
    <location>
        <begin position="47"/>
        <end position="161"/>
    </location>
</feature>
<evidence type="ECO:0000256" key="1">
    <source>
        <dbReference type="SAM" id="MobiDB-lite"/>
    </source>
</evidence>
<gene>
    <name evidence="2" type="ORF">LHGZ1_3436</name>
</gene>
<name>A0A248LNC1_9NEIS</name>
<dbReference type="AlphaFoldDB" id="A0A248LNC1"/>
<evidence type="ECO:0000313" key="2">
    <source>
        <dbReference type="EMBL" id="ASJ26267.1"/>
    </source>
</evidence>
<proteinExistence type="predicted"/>
<dbReference type="EMBL" id="CP022115">
    <property type="protein sequence ID" value="ASJ26267.1"/>
    <property type="molecule type" value="Genomic_DNA"/>
</dbReference>
<protein>
    <submittedName>
        <fullName evidence="2">Uncharacterized protein</fullName>
    </submittedName>
</protein>
<sequence>MQRPAHGHAAGTADILHGTGRRWRHAEPGRQPLQCRALAVGRIEVKHEGQRSDARRGIDRQRRTGVHLVIERVPQGMQGQGGHGSRPAKSDDTCLPHCSSGNNPGCRPRNRLECAPKSAGQPPPACGGRKVRAPQSRMPANGRASRGDGKWNREQNRRWPG</sequence>
<evidence type="ECO:0000313" key="3">
    <source>
        <dbReference type="Proteomes" id="UP000197424"/>
    </source>
</evidence>
<feature type="region of interest" description="Disordered" evidence="1">
    <location>
        <begin position="1"/>
        <end position="28"/>
    </location>
</feature>
<feature type="compositionally biased region" description="Basic and acidic residues" evidence="1">
    <location>
        <begin position="47"/>
        <end position="62"/>
    </location>
</feature>
<accession>A0A248LNC1</accession>
<feature type="compositionally biased region" description="Basic and acidic residues" evidence="1">
    <location>
        <begin position="145"/>
        <end position="161"/>
    </location>
</feature>
<organism evidence="2 3">
    <name type="scientific">Laribacter hongkongensis</name>
    <dbReference type="NCBI Taxonomy" id="168471"/>
    <lineage>
        <taxon>Bacteria</taxon>
        <taxon>Pseudomonadati</taxon>
        <taxon>Pseudomonadota</taxon>
        <taxon>Betaproteobacteria</taxon>
        <taxon>Neisseriales</taxon>
        <taxon>Aquaspirillaceae</taxon>
        <taxon>Laribacter</taxon>
    </lineage>
</organism>